<organism evidence="2 4">
    <name type="scientific">Pseudomonas syringae pv. actinidiae</name>
    <dbReference type="NCBI Taxonomy" id="103796"/>
    <lineage>
        <taxon>Bacteria</taxon>
        <taxon>Pseudomonadati</taxon>
        <taxon>Pseudomonadota</taxon>
        <taxon>Gammaproteobacteria</taxon>
        <taxon>Pseudomonadales</taxon>
        <taxon>Pseudomonadaceae</taxon>
        <taxon>Pseudomonas</taxon>
        <taxon>Pseudomonas syringae</taxon>
    </lineage>
</organism>
<evidence type="ECO:0000256" key="1">
    <source>
        <dbReference type="SAM" id="MobiDB-lite"/>
    </source>
</evidence>
<proteinExistence type="predicted"/>
<dbReference type="Proteomes" id="UP000248291">
    <property type="component" value="Unassembled WGS sequence"/>
</dbReference>
<feature type="region of interest" description="Disordered" evidence="1">
    <location>
        <begin position="1"/>
        <end position="25"/>
    </location>
</feature>
<dbReference type="AlphaFoldDB" id="A0A2V0QST1"/>
<gene>
    <name evidence="2" type="ORF">KPSA1_05387</name>
    <name evidence="3" type="ORF">KPSA3_02060</name>
</gene>
<evidence type="ECO:0000313" key="4">
    <source>
        <dbReference type="Proteomes" id="UP000247480"/>
    </source>
</evidence>
<dbReference type="GO" id="GO:0016740">
    <property type="term" value="F:transferase activity"/>
    <property type="evidence" value="ECO:0007669"/>
    <property type="project" value="UniProtKB-KW"/>
</dbReference>
<keyword evidence="2" id="KW-0808">Transferase</keyword>
<reference evidence="3 5" key="2">
    <citation type="submission" date="2018-04" db="EMBL/GenBank/DDBJ databases">
        <title>Draft genome sequence of Pseudomonas syringae pv. actinidiae biovar 3 strains isolated from kiwifruit in Kagawa prefecture.</title>
        <authorList>
            <person name="Tabuchi M."/>
            <person name="Saito M."/>
            <person name="Fujiwara S."/>
            <person name="Sasa N."/>
            <person name="Akimitsu K."/>
            <person name="Gomi K."/>
            <person name="Konishi-Sugita S."/>
            <person name="Hamano K."/>
            <person name="Kataoka I."/>
        </authorList>
    </citation>
    <scope>NUCLEOTIDE SEQUENCE [LARGE SCALE GENOMIC DNA]</scope>
    <source>
        <strain evidence="3 5">MAFF212211</strain>
    </source>
</reference>
<dbReference type="Proteomes" id="UP000247480">
    <property type="component" value="Unassembled WGS sequence"/>
</dbReference>
<evidence type="ECO:0000313" key="5">
    <source>
        <dbReference type="Proteomes" id="UP000248291"/>
    </source>
</evidence>
<sequence>MTAPYSPALRAEGRSRHAEASPQNKEEVELGVGIFQAIAFQQMRNADNTNQATEIFYPAVTQVNFPIDVGQHRIDGTFIGSCDACQNIPIDVLQPQARCQTIEPNRFRVRLRQRHIEILDKRIMAYFHLPL</sequence>
<evidence type="ECO:0000313" key="3">
    <source>
        <dbReference type="EMBL" id="GBH16123.1"/>
    </source>
</evidence>
<reference evidence="2 4" key="1">
    <citation type="submission" date="2018-04" db="EMBL/GenBank/DDBJ databases">
        <title>Draft genome sequence of Pseudomonas syringae pv. actinidiae biovar 1 strains isolated from kiwifruit in Kagawa prefecture.</title>
        <authorList>
            <person name="Tabuchi M."/>
            <person name="Saito M."/>
            <person name="Fujiwara S."/>
            <person name="Sasa N."/>
            <person name="Akimitsu K."/>
            <person name="Gomi K."/>
            <person name="Konishi-Sugita S."/>
            <person name="Hamano K."/>
            <person name="Kataoka I."/>
        </authorList>
    </citation>
    <scope>NUCLEOTIDE SEQUENCE [LARGE SCALE GENOMIC DNA]</scope>
    <source>
        <strain evidence="2 4">MAFF212206</strain>
    </source>
</reference>
<protein>
    <submittedName>
        <fullName evidence="2">Glycosyl transferase</fullName>
    </submittedName>
</protein>
<feature type="compositionally biased region" description="Basic and acidic residues" evidence="1">
    <location>
        <begin position="11"/>
        <end position="25"/>
    </location>
</feature>
<comment type="caution">
    <text evidence="2">The sequence shown here is derived from an EMBL/GenBank/DDBJ whole genome shotgun (WGS) entry which is preliminary data.</text>
</comment>
<name>A0A2V0QST1_PSESF</name>
<dbReference type="EMBL" id="BGJZ01000284">
    <property type="protein sequence ID" value="GBH11928.1"/>
    <property type="molecule type" value="Genomic_DNA"/>
</dbReference>
<accession>A0A2V0QST1</accession>
<dbReference type="EMBL" id="BGKA01000069">
    <property type="protein sequence ID" value="GBH16123.1"/>
    <property type="molecule type" value="Genomic_DNA"/>
</dbReference>
<evidence type="ECO:0000313" key="2">
    <source>
        <dbReference type="EMBL" id="GBH11928.1"/>
    </source>
</evidence>